<dbReference type="Proteomes" id="UP001152797">
    <property type="component" value="Unassembled WGS sequence"/>
</dbReference>
<dbReference type="EMBL" id="CAMXCT020002505">
    <property type="protein sequence ID" value="CAL1151959.1"/>
    <property type="molecule type" value="Genomic_DNA"/>
</dbReference>
<dbReference type="GO" id="GO:0140359">
    <property type="term" value="F:ABC-type transporter activity"/>
    <property type="evidence" value="ECO:0007669"/>
    <property type="project" value="InterPro"/>
</dbReference>
<evidence type="ECO:0000256" key="6">
    <source>
        <dbReference type="ARBA" id="ARBA00022989"/>
    </source>
</evidence>
<dbReference type="OrthoDB" id="184675at2759"/>
<feature type="transmembrane region" description="Helical" evidence="9">
    <location>
        <begin position="684"/>
        <end position="706"/>
    </location>
</feature>
<proteinExistence type="predicted"/>
<dbReference type="Pfam" id="PF00005">
    <property type="entry name" value="ABC_tran"/>
    <property type="match status" value="1"/>
</dbReference>
<dbReference type="Gene3D" id="3.40.50.300">
    <property type="entry name" value="P-loop containing nucleotide triphosphate hydrolases"/>
    <property type="match status" value="1"/>
</dbReference>
<keyword evidence="4" id="KW-0547">Nucleotide-binding</keyword>
<dbReference type="SMART" id="SM00382">
    <property type="entry name" value="AAA"/>
    <property type="match status" value="1"/>
</dbReference>
<keyword evidence="13" id="KW-1185">Reference proteome</keyword>
<protein>
    <submittedName>
        <fullName evidence="12">ABC transporter G family member 22</fullName>
    </submittedName>
</protein>
<dbReference type="Pfam" id="PF01061">
    <property type="entry name" value="ABC2_membrane"/>
    <property type="match status" value="1"/>
</dbReference>
<keyword evidence="2" id="KW-0813">Transport</keyword>
<accession>A0A9P1G2J1</accession>
<evidence type="ECO:0000256" key="1">
    <source>
        <dbReference type="ARBA" id="ARBA00004141"/>
    </source>
</evidence>
<evidence type="ECO:0000259" key="10">
    <source>
        <dbReference type="PROSITE" id="PS50893"/>
    </source>
</evidence>
<evidence type="ECO:0000313" key="11">
    <source>
        <dbReference type="EMBL" id="CAI3998584.1"/>
    </source>
</evidence>
<dbReference type="SUPFAM" id="SSF52540">
    <property type="entry name" value="P-loop containing nucleoside triphosphate hydrolases"/>
    <property type="match status" value="1"/>
</dbReference>
<sequence>MSEQPMAKDLGAGGPAEIKDVEKQDAEVTPAWLMGSRAKMTKEGKSNSWKSSLGGSSGAGSRVDSTGAGNGAKMSPSDAQEKWSDKMRLSQEALDCLEHGDCDSETFSSHSTRCSDTILTFKDIAFQVTQNNGQKKDILAPISGHFESGHLAAIMGPSGCGKTTLLDILAGQKSAAYSGTVHFNGRPRDKLFPRISAYVPQEDVMPKYLTVSEAVEFNGMLKFERPSLVSRKMAQQWILRRLEVLGLMEVKDTYIGDATSLRGISGGQKRRLSLAKRLTSGAQVFFCDEPTSGLSATDAETCMRYMKHIAQFYNVIVVVVIHQPRVEVAKLFDELLLMTAGPGRAIYNGRMEDVVGYLQSNGFEVPMHANPVDYFMDLVTPEVSTSQVDLFVQKYREQMEDNVLAVVDAGLEAKMPSALELLESIRAQMLKWGRVPALRNSKYGVRFRRQFYYVFKRQLKLRWRDRNGLLADLLGGIIKALVVGIVYMRTGELDIKAQVSFFFMLCMSCAIDGLKNMPTVISERTIVKTEVAEVLYSDWAYIISFTFLSLVQEVVVHSIFVVIIFAMSGLRWTMFPSIYLWTTLLAVTMDAMYLMVASVAKDSTTAIIMSLPFMMLFLLFNGFTATRSSVVPWMRWAIEISPVAYSMQQLTFTAMWAYEDNDSLNASYIYIVSSSDYKDQPIRAVAVIASCFAVFKITQMVCFHCLNNIRR</sequence>
<dbReference type="GO" id="GO:0005524">
    <property type="term" value="F:ATP binding"/>
    <property type="evidence" value="ECO:0007669"/>
    <property type="project" value="UniProtKB-KW"/>
</dbReference>
<keyword evidence="6 9" id="KW-1133">Transmembrane helix</keyword>
<gene>
    <name evidence="11" type="ORF">C1SCF055_LOCUS24868</name>
</gene>
<dbReference type="InterPro" id="IPR013525">
    <property type="entry name" value="ABC2_TM"/>
</dbReference>
<evidence type="ECO:0000256" key="7">
    <source>
        <dbReference type="ARBA" id="ARBA00023136"/>
    </source>
</evidence>
<feature type="domain" description="ABC transporter" evidence="10">
    <location>
        <begin position="119"/>
        <end position="367"/>
    </location>
</feature>
<dbReference type="GO" id="GO:0016020">
    <property type="term" value="C:membrane"/>
    <property type="evidence" value="ECO:0007669"/>
    <property type="project" value="UniProtKB-SubCell"/>
</dbReference>
<comment type="subcellular location">
    <subcellularLocation>
        <location evidence="1">Membrane</location>
        <topology evidence="1">Multi-pass membrane protein</topology>
    </subcellularLocation>
</comment>
<dbReference type="PANTHER" id="PTHR48041:SF91">
    <property type="entry name" value="ABC TRANSPORTER G FAMILY MEMBER 28"/>
    <property type="match status" value="1"/>
</dbReference>
<reference evidence="11" key="1">
    <citation type="submission" date="2022-10" db="EMBL/GenBank/DDBJ databases">
        <authorList>
            <person name="Chen Y."/>
            <person name="Dougan E. K."/>
            <person name="Chan C."/>
            <person name="Rhodes N."/>
            <person name="Thang M."/>
        </authorList>
    </citation>
    <scope>NUCLEOTIDE SEQUENCE</scope>
</reference>
<evidence type="ECO:0000313" key="13">
    <source>
        <dbReference type="Proteomes" id="UP001152797"/>
    </source>
</evidence>
<evidence type="ECO:0000256" key="2">
    <source>
        <dbReference type="ARBA" id="ARBA00022448"/>
    </source>
</evidence>
<dbReference type="EMBL" id="CAMXCT010002505">
    <property type="protein sequence ID" value="CAI3998584.1"/>
    <property type="molecule type" value="Genomic_DNA"/>
</dbReference>
<dbReference type="InterPro" id="IPR050352">
    <property type="entry name" value="ABCG_transporters"/>
</dbReference>
<keyword evidence="7 9" id="KW-0472">Membrane</keyword>
<feature type="transmembrane region" description="Helical" evidence="9">
    <location>
        <begin position="606"/>
        <end position="624"/>
    </location>
</feature>
<reference evidence="12 13" key="2">
    <citation type="submission" date="2024-05" db="EMBL/GenBank/DDBJ databases">
        <authorList>
            <person name="Chen Y."/>
            <person name="Shah S."/>
            <person name="Dougan E. K."/>
            <person name="Thang M."/>
            <person name="Chan C."/>
        </authorList>
    </citation>
    <scope>NUCLEOTIDE SEQUENCE [LARGE SCALE GENOMIC DNA]</scope>
</reference>
<feature type="transmembrane region" description="Helical" evidence="9">
    <location>
        <begin position="469"/>
        <end position="488"/>
    </location>
</feature>
<dbReference type="AlphaFoldDB" id="A0A9P1G2J1"/>
<dbReference type="GO" id="GO:0016887">
    <property type="term" value="F:ATP hydrolysis activity"/>
    <property type="evidence" value="ECO:0007669"/>
    <property type="project" value="InterPro"/>
</dbReference>
<feature type="transmembrane region" description="Helical" evidence="9">
    <location>
        <begin position="636"/>
        <end position="658"/>
    </location>
</feature>
<feature type="compositionally biased region" description="Basic and acidic residues" evidence="8">
    <location>
        <begin position="17"/>
        <end position="26"/>
    </location>
</feature>
<dbReference type="PANTHER" id="PTHR48041">
    <property type="entry name" value="ABC TRANSPORTER G FAMILY MEMBER 28"/>
    <property type="match status" value="1"/>
</dbReference>
<keyword evidence="5" id="KW-0067">ATP-binding</keyword>
<feature type="transmembrane region" description="Helical" evidence="9">
    <location>
        <begin position="539"/>
        <end position="566"/>
    </location>
</feature>
<evidence type="ECO:0000256" key="8">
    <source>
        <dbReference type="SAM" id="MobiDB-lite"/>
    </source>
</evidence>
<organism evidence="11">
    <name type="scientific">Cladocopium goreaui</name>
    <dbReference type="NCBI Taxonomy" id="2562237"/>
    <lineage>
        <taxon>Eukaryota</taxon>
        <taxon>Sar</taxon>
        <taxon>Alveolata</taxon>
        <taxon>Dinophyceae</taxon>
        <taxon>Suessiales</taxon>
        <taxon>Symbiodiniaceae</taxon>
        <taxon>Cladocopium</taxon>
    </lineage>
</organism>
<dbReference type="EMBL" id="CAMXCT030002505">
    <property type="protein sequence ID" value="CAL4785896.1"/>
    <property type="molecule type" value="Genomic_DNA"/>
</dbReference>
<name>A0A9P1G2J1_9DINO</name>
<dbReference type="InterPro" id="IPR043926">
    <property type="entry name" value="ABCG_dom"/>
</dbReference>
<evidence type="ECO:0000256" key="3">
    <source>
        <dbReference type="ARBA" id="ARBA00022692"/>
    </source>
</evidence>
<feature type="region of interest" description="Disordered" evidence="8">
    <location>
        <begin position="1"/>
        <end position="86"/>
    </location>
</feature>
<dbReference type="PROSITE" id="PS50893">
    <property type="entry name" value="ABC_TRANSPORTER_2"/>
    <property type="match status" value="1"/>
</dbReference>
<dbReference type="InterPro" id="IPR003593">
    <property type="entry name" value="AAA+_ATPase"/>
</dbReference>
<feature type="transmembrane region" description="Helical" evidence="9">
    <location>
        <begin position="578"/>
        <end position="600"/>
    </location>
</feature>
<dbReference type="InterPro" id="IPR003439">
    <property type="entry name" value="ABC_transporter-like_ATP-bd"/>
</dbReference>
<evidence type="ECO:0000256" key="5">
    <source>
        <dbReference type="ARBA" id="ARBA00022840"/>
    </source>
</evidence>
<keyword evidence="3 9" id="KW-0812">Transmembrane</keyword>
<dbReference type="Pfam" id="PF19055">
    <property type="entry name" value="ABC2_membrane_7"/>
    <property type="match status" value="1"/>
</dbReference>
<evidence type="ECO:0000313" key="12">
    <source>
        <dbReference type="EMBL" id="CAL4785896.1"/>
    </source>
</evidence>
<evidence type="ECO:0000256" key="9">
    <source>
        <dbReference type="SAM" id="Phobius"/>
    </source>
</evidence>
<evidence type="ECO:0000256" key="4">
    <source>
        <dbReference type="ARBA" id="ARBA00022741"/>
    </source>
</evidence>
<comment type="caution">
    <text evidence="11">The sequence shown here is derived from an EMBL/GenBank/DDBJ whole genome shotgun (WGS) entry which is preliminary data.</text>
</comment>
<dbReference type="InterPro" id="IPR027417">
    <property type="entry name" value="P-loop_NTPase"/>
</dbReference>